<keyword evidence="7" id="KW-1185">Reference proteome</keyword>
<name>A0A5M4FG11_9ACTN</name>
<dbReference type="GO" id="GO:0008483">
    <property type="term" value="F:transaminase activity"/>
    <property type="evidence" value="ECO:0007669"/>
    <property type="project" value="UniProtKB-KW"/>
</dbReference>
<dbReference type="GO" id="GO:0030170">
    <property type="term" value="F:pyridoxal phosphate binding"/>
    <property type="evidence" value="ECO:0007669"/>
    <property type="project" value="TreeGrafter"/>
</dbReference>
<feature type="active site" description="Proton acceptor" evidence="3">
    <location>
        <position position="202"/>
    </location>
</feature>
<dbReference type="EMBL" id="SDPQ02000002">
    <property type="protein sequence ID" value="KAA1397723.1"/>
    <property type="molecule type" value="Genomic_DNA"/>
</dbReference>
<dbReference type="PANTHER" id="PTHR30244">
    <property type="entry name" value="TRANSAMINASE"/>
    <property type="match status" value="1"/>
</dbReference>
<dbReference type="Proteomes" id="UP000380867">
    <property type="component" value="Unassembled WGS sequence"/>
</dbReference>
<sequence length="395" mass="42284">MSAGVAAMAPIPVPPFGSVPFLDLGTTTAVVATEVRVGWEKVIASNRFVGGEEVKTFEDEWAEYCGTEYAVGVGNGTDALVLALRALELGPGDEIIVPANTFVATVEAIVLVGATPRFVDVALDTGLMGAAEVEAAVSDRTRAIIAVHLFGQLTDMDALGRCATQHGLVLIEDAAQAHGATWRGIRAGSFGAVGCFSFYPGKNLGAFGDAGAVVTSDEGIAERIRSMRDHGRPGGAEDRHYNHVRIGTNSRLDTVQAVTLSAKLRHLDHWNADRHRVARLYAEELPSTAVPLRQLEHSHSAYHLMVVRVPDRDRVRAELAALGIGSGIHYPTPCHQLEPYLHWSPGELPNVETLAGQILSLPMYPSLPDTDVLRVCEALSHITADLEPFGDRPGE</sequence>
<dbReference type="Pfam" id="PF01041">
    <property type="entry name" value="DegT_DnrJ_EryC1"/>
    <property type="match status" value="1"/>
</dbReference>
<dbReference type="GO" id="GO:0000271">
    <property type="term" value="P:polysaccharide biosynthetic process"/>
    <property type="evidence" value="ECO:0007669"/>
    <property type="project" value="TreeGrafter"/>
</dbReference>
<proteinExistence type="inferred from homology"/>
<dbReference type="InterPro" id="IPR015422">
    <property type="entry name" value="PyrdxlP-dep_Trfase_small"/>
</dbReference>
<evidence type="ECO:0000256" key="2">
    <source>
        <dbReference type="ARBA" id="ARBA00037999"/>
    </source>
</evidence>
<reference evidence="6" key="1">
    <citation type="submission" date="2019-09" db="EMBL/GenBank/DDBJ databases">
        <authorList>
            <person name="Li J."/>
        </authorList>
    </citation>
    <scope>NUCLEOTIDE SEQUENCE [LARGE SCALE GENOMIC DNA]</scope>
    <source>
        <strain evidence="6">JCM 14732</strain>
    </source>
</reference>
<dbReference type="CDD" id="cd00616">
    <property type="entry name" value="AHBA_syn"/>
    <property type="match status" value="1"/>
</dbReference>
<dbReference type="InterPro" id="IPR000653">
    <property type="entry name" value="DegT/StrS_aminotransferase"/>
</dbReference>
<organism evidence="6 7">
    <name type="scientific">Aeromicrobium ginsengisoli</name>
    <dbReference type="NCBI Taxonomy" id="363867"/>
    <lineage>
        <taxon>Bacteria</taxon>
        <taxon>Bacillati</taxon>
        <taxon>Actinomycetota</taxon>
        <taxon>Actinomycetes</taxon>
        <taxon>Propionibacteriales</taxon>
        <taxon>Nocardioidaceae</taxon>
        <taxon>Aeromicrobium</taxon>
    </lineage>
</organism>
<comment type="similarity">
    <text evidence="2 5">Belongs to the DegT/DnrJ/EryC1 family.</text>
</comment>
<comment type="caution">
    <text evidence="6">The sequence shown here is derived from an EMBL/GenBank/DDBJ whole genome shotgun (WGS) entry which is preliminary data.</text>
</comment>
<dbReference type="PIRSF" id="PIRSF000390">
    <property type="entry name" value="PLP_StrS"/>
    <property type="match status" value="1"/>
</dbReference>
<dbReference type="Gene3D" id="3.90.1150.10">
    <property type="entry name" value="Aspartate Aminotransferase, domain 1"/>
    <property type="match status" value="1"/>
</dbReference>
<feature type="modified residue" description="N6-(pyridoxal phosphate)lysine" evidence="4">
    <location>
        <position position="202"/>
    </location>
</feature>
<evidence type="ECO:0000256" key="4">
    <source>
        <dbReference type="PIRSR" id="PIRSR000390-2"/>
    </source>
</evidence>
<keyword evidence="6" id="KW-0032">Aminotransferase</keyword>
<dbReference type="InterPro" id="IPR015421">
    <property type="entry name" value="PyrdxlP-dep_Trfase_major"/>
</dbReference>
<evidence type="ECO:0000313" key="7">
    <source>
        <dbReference type="Proteomes" id="UP000380867"/>
    </source>
</evidence>
<dbReference type="AlphaFoldDB" id="A0A5M4FG11"/>
<dbReference type="PANTHER" id="PTHR30244:SF36">
    <property type="entry name" value="3-OXO-GLUCOSE-6-PHOSPHATE:GLUTAMATE AMINOTRANSFERASE"/>
    <property type="match status" value="1"/>
</dbReference>
<evidence type="ECO:0000256" key="5">
    <source>
        <dbReference type="RuleBase" id="RU004508"/>
    </source>
</evidence>
<gene>
    <name evidence="6" type="ORF">ESP70_010240</name>
</gene>
<protein>
    <submittedName>
        <fullName evidence="6">DegT/DnrJ/EryC1/StrS family aminotransferase</fullName>
    </submittedName>
</protein>
<evidence type="ECO:0000313" key="6">
    <source>
        <dbReference type="EMBL" id="KAA1397723.1"/>
    </source>
</evidence>
<dbReference type="OrthoDB" id="9804264at2"/>
<keyword evidence="6" id="KW-0808">Transferase</keyword>
<evidence type="ECO:0000256" key="3">
    <source>
        <dbReference type="PIRSR" id="PIRSR000390-1"/>
    </source>
</evidence>
<dbReference type="SUPFAM" id="SSF53383">
    <property type="entry name" value="PLP-dependent transferases"/>
    <property type="match status" value="1"/>
</dbReference>
<dbReference type="RefSeq" id="WP_149689168.1">
    <property type="nucleotide sequence ID" value="NZ_SDPQ02000002.1"/>
</dbReference>
<dbReference type="Gene3D" id="3.40.640.10">
    <property type="entry name" value="Type I PLP-dependent aspartate aminotransferase-like (Major domain)"/>
    <property type="match status" value="1"/>
</dbReference>
<dbReference type="InterPro" id="IPR015424">
    <property type="entry name" value="PyrdxlP-dep_Trfase"/>
</dbReference>
<accession>A0A5M4FG11</accession>
<keyword evidence="1 4" id="KW-0663">Pyridoxal phosphate</keyword>
<evidence type="ECO:0000256" key="1">
    <source>
        <dbReference type="ARBA" id="ARBA00022898"/>
    </source>
</evidence>